<gene>
    <name evidence="1" type="ORF">ACFSYJ_04435</name>
</gene>
<keyword evidence="2" id="KW-1185">Reference proteome</keyword>
<comment type="caution">
    <text evidence="1">The sequence shown here is derived from an EMBL/GenBank/DDBJ whole genome shotgun (WGS) entry which is preliminary data.</text>
</comment>
<sequence length="618" mass="67737">MTTESASPPLQKLCLTDLKPYMSVVLLECTSDDPAQAFETLRRFLRKSAADPGRADDARIRGEVAVRAGELVDDLGIVGDLGVEEVLGIAREVLRAPGWAERDSGFVDVLNQLSVAVRRDKLVAIYSSITTDTVIGRWIRRGGAPFRFVPADLLSGVFRGDGRMVWLRGVHRPRTTKPDSKALGGLRIQDALNAIEDSTFALTAAKVAYLPDDENALLRDLVTITPGNSRVSWKRTSHFLMFLQAVGEVLDTVKKALGEGENPVPPFAELAVPEKDLNRVRNAFDVLVPDPDQVRGEPDATEERVERAEFLRSVVLDVRGDSASARAFVDVGHDGVRAATLVLKPVESPEGVHLDVRYDGVPMVEPVAREIREALEGGDLVTVHYQSGHLFDGRQVVRQNLVSTPFPNLVFQDFSGFVVTKEKPAVKEDESLHDAIAVNGDDSLFAWVVKQFGQDWLLCDDGAGEVADFLHLTDDGTLTAIHVKAAGSASIGRRVAVAPFEQVVTQAEKNVRLLDTDILEDELLKPRVRARAAWHAGGRITSAEFIEQLRTRVTTDRTKVVIIQPHLQRAAHDRAREDAAANRVTRDTCGLALLDNVLHSTRRTVTALWDDLIVVGSA</sequence>
<protein>
    <submittedName>
        <fullName evidence="1">Uncharacterized protein</fullName>
    </submittedName>
</protein>
<dbReference type="RefSeq" id="WP_345389536.1">
    <property type="nucleotide sequence ID" value="NZ_BAABHG010000003.1"/>
</dbReference>
<dbReference type="EMBL" id="JBHUKU010000002">
    <property type="protein sequence ID" value="MFD2457830.1"/>
    <property type="molecule type" value="Genomic_DNA"/>
</dbReference>
<name>A0ABW5GD56_9PSEU</name>
<evidence type="ECO:0000313" key="1">
    <source>
        <dbReference type="EMBL" id="MFD2457830.1"/>
    </source>
</evidence>
<organism evidence="1 2">
    <name type="scientific">Amycolatopsis samaneae</name>
    <dbReference type="NCBI Taxonomy" id="664691"/>
    <lineage>
        <taxon>Bacteria</taxon>
        <taxon>Bacillati</taxon>
        <taxon>Actinomycetota</taxon>
        <taxon>Actinomycetes</taxon>
        <taxon>Pseudonocardiales</taxon>
        <taxon>Pseudonocardiaceae</taxon>
        <taxon>Amycolatopsis</taxon>
    </lineage>
</organism>
<accession>A0ABW5GD56</accession>
<reference evidence="2" key="1">
    <citation type="journal article" date="2019" name="Int. J. Syst. Evol. Microbiol.">
        <title>The Global Catalogue of Microorganisms (GCM) 10K type strain sequencing project: providing services to taxonomists for standard genome sequencing and annotation.</title>
        <authorList>
            <consortium name="The Broad Institute Genomics Platform"/>
            <consortium name="The Broad Institute Genome Sequencing Center for Infectious Disease"/>
            <person name="Wu L."/>
            <person name="Ma J."/>
        </authorList>
    </citation>
    <scope>NUCLEOTIDE SEQUENCE [LARGE SCALE GENOMIC DNA]</scope>
    <source>
        <strain evidence="2">CGMCC 4.7643</strain>
    </source>
</reference>
<dbReference type="Proteomes" id="UP001597419">
    <property type="component" value="Unassembled WGS sequence"/>
</dbReference>
<proteinExistence type="predicted"/>
<evidence type="ECO:0000313" key="2">
    <source>
        <dbReference type="Proteomes" id="UP001597419"/>
    </source>
</evidence>